<keyword evidence="4" id="KW-1185">Reference proteome</keyword>
<feature type="domain" description="DUF1829" evidence="2">
    <location>
        <begin position="162"/>
        <end position="256"/>
    </location>
</feature>
<evidence type="ECO:0000313" key="4">
    <source>
        <dbReference type="Proteomes" id="UP000051074"/>
    </source>
</evidence>
<evidence type="ECO:0008006" key="5">
    <source>
        <dbReference type="Google" id="ProtNLM"/>
    </source>
</evidence>
<sequence length="265" mass="30303">MINAEELSKNYLDWCSKNINFTDISTNIVKIDVPFLDSFNDEIAIYAVNDPHTGSITLTDDGWTINNLESRGVYLKHSKKRQQLFQRQISNYGVVENDDALQITTTPDNFPISKHRLLQAMLFVDNMFMLATKNTTNLFLEDLQNFFNEHKIRTTQGVSFVGNSGLTHKFEFSISGFSPERIPTRLIKTLTASSNSQVFAQSILTDITQTRPVQNGLTEYYVFINDVRDDRPVKVSPQIISLFEQNDIKAVKYSDRDSVVEELAR</sequence>
<dbReference type="Pfam" id="PF08861">
    <property type="entry name" value="DUF1828"/>
    <property type="match status" value="1"/>
</dbReference>
<dbReference type="PATRIC" id="fig|1293597.4.peg.1748"/>
<name>K0NLW7_9LACO</name>
<dbReference type="InterPro" id="IPR014960">
    <property type="entry name" value="DUF1828"/>
</dbReference>
<dbReference type="InterPro" id="IPR014961">
    <property type="entry name" value="DUF1829"/>
</dbReference>
<organism evidence="3 4">
    <name type="scientific">Lactobacillus equicursoris DSM 19284 = JCM 14600 = CIP 110162</name>
    <dbReference type="NCBI Taxonomy" id="1293597"/>
    <lineage>
        <taxon>Bacteria</taxon>
        <taxon>Bacillati</taxon>
        <taxon>Bacillota</taxon>
        <taxon>Bacilli</taxon>
        <taxon>Lactobacillales</taxon>
        <taxon>Lactobacillaceae</taxon>
        <taxon>Lactobacillus</taxon>
    </lineage>
</organism>
<dbReference type="Pfam" id="PF08862">
    <property type="entry name" value="DUF1829"/>
    <property type="match status" value="1"/>
</dbReference>
<accession>K0NLW7</accession>
<dbReference type="EMBL" id="AZDU01000066">
    <property type="protein sequence ID" value="KRL00003.1"/>
    <property type="molecule type" value="Genomic_DNA"/>
</dbReference>
<dbReference type="RefSeq" id="WP_008463389.1">
    <property type="nucleotide sequence ID" value="NZ_AZDU01000066.1"/>
</dbReference>
<gene>
    <name evidence="3" type="ORF">FC20_GL001638</name>
</gene>
<reference evidence="3 4" key="1">
    <citation type="journal article" date="2015" name="Genome Announc.">
        <title>Expanding the biotechnology potential of lactobacilli through comparative genomics of 213 strains and associated genera.</title>
        <authorList>
            <person name="Sun Z."/>
            <person name="Harris H.M."/>
            <person name="McCann A."/>
            <person name="Guo C."/>
            <person name="Argimon S."/>
            <person name="Zhang W."/>
            <person name="Yang X."/>
            <person name="Jeffery I.B."/>
            <person name="Cooney J.C."/>
            <person name="Kagawa T.F."/>
            <person name="Liu W."/>
            <person name="Song Y."/>
            <person name="Salvetti E."/>
            <person name="Wrobel A."/>
            <person name="Rasinkangas P."/>
            <person name="Parkhill J."/>
            <person name="Rea M.C."/>
            <person name="O'Sullivan O."/>
            <person name="Ritari J."/>
            <person name="Douillard F.P."/>
            <person name="Paul Ross R."/>
            <person name="Yang R."/>
            <person name="Briner A.E."/>
            <person name="Felis G.E."/>
            <person name="de Vos W.M."/>
            <person name="Barrangou R."/>
            <person name="Klaenhammer T.R."/>
            <person name="Caufield P.W."/>
            <person name="Cui Y."/>
            <person name="Zhang H."/>
            <person name="O'Toole P.W."/>
        </authorList>
    </citation>
    <scope>NUCLEOTIDE SEQUENCE [LARGE SCALE GENOMIC DNA]</scope>
    <source>
        <strain evidence="3 4">DSM 19284</strain>
    </source>
</reference>
<dbReference type="AlphaFoldDB" id="K0NLW7"/>
<comment type="caution">
    <text evidence="3">The sequence shown here is derived from an EMBL/GenBank/DDBJ whole genome shotgun (WGS) entry which is preliminary data.</text>
</comment>
<proteinExistence type="predicted"/>
<protein>
    <recommendedName>
        <fullName evidence="5">DUF1828 domain-containing protein</fullName>
    </recommendedName>
</protein>
<evidence type="ECO:0000259" key="2">
    <source>
        <dbReference type="Pfam" id="PF08862"/>
    </source>
</evidence>
<evidence type="ECO:0000259" key="1">
    <source>
        <dbReference type="Pfam" id="PF08861"/>
    </source>
</evidence>
<dbReference type="Proteomes" id="UP000051074">
    <property type="component" value="Unassembled WGS sequence"/>
</dbReference>
<feature type="domain" description="DUF1828" evidence="1">
    <location>
        <begin position="34"/>
        <end position="124"/>
    </location>
</feature>
<evidence type="ECO:0000313" key="3">
    <source>
        <dbReference type="EMBL" id="KRL00003.1"/>
    </source>
</evidence>
<dbReference type="eggNOG" id="ENOG502ZAE6">
    <property type="taxonomic scope" value="Bacteria"/>
</dbReference>
<dbReference type="STRING" id="1293597.FC20_GL001638"/>